<accession>A0A0C3CJP3</accession>
<evidence type="ECO:0000313" key="1">
    <source>
        <dbReference type="EMBL" id="KIM89962.1"/>
    </source>
</evidence>
<protein>
    <submittedName>
        <fullName evidence="1">Uncharacterized protein</fullName>
    </submittedName>
</protein>
<name>A0A0C3CJP3_PILCF</name>
<dbReference type="EMBL" id="KN832974">
    <property type="protein sequence ID" value="KIM89962.1"/>
    <property type="molecule type" value="Genomic_DNA"/>
</dbReference>
<dbReference type="HOGENOM" id="CLU_2197914_0_0_1"/>
<organism evidence="1 2">
    <name type="scientific">Piloderma croceum (strain F 1598)</name>
    <dbReference type="NCBI Taxonomy" id="765440"/>
    <lineage>
        <taxon>Eukaryota</taxon>
        <taxon>Fungi</taxon>
        <taxon>Dikarya</taxon>
        <taxon>Basidiomycota</taxon>
        <taxon>Agaricomycotina</taxon>
        <taxon>Agaricomycetes</taxon>
        <taxon>Agaricomycetidae</taxon>
        <taxon>Atheliales</taxon>
        <taxon>Atheliaceae</taxon>
        <taxon>Piloderma</taxon>
    </lineage>
</organism>
<dbReference type="InParanoid" id="A0A0C3CJP3"/>
<reference evidence="2" key="2">
    <citation type="submission" date="2015-01" db="EMBL/GenBank/DDBJ databases">
        <title>Evolutionary Origins and Diversification of the Mycorrhizal Mutualists.</title>
        <authorList>
            <consortium name="DOE Joint Genome Institute"/>
            <consortium name="Mycorrhizal Genomics Consortium"/>
            <person name="Kohler A."/>
            <person name="Kuo A."/>
            <person name="Nagy L.G."/>
            <person name="Floudas D."/>
            <person name="Copeland A."/>
            <person name="Barry K.W."/>
            <person name="Cichocki N."/>
            <person name="Veneault-Fourrey C."/>
            <person name="LaButti K."/>
            <person name="Lindquist E.A."/>
            <person name="Lipzen A."/>
            <person name="Lundell T."/>
            <person name="Morin E."/>
            <person name="Murat C."/>
            <person name="Riley R."/>
            <person name="Ohm R."/>
            <person name="Sun H."/>
            <person name="Tunlid A."/>
            <person name="Henrissat B."/>
            <person name="Grigoriev I.V."/>
            <person name="Hibbett D.S."/>
            <person name="Martin F."/>
        </authorList>
    </citation>
    <scope>NUCLEOTIDE SEQUENCE [LARGE SCALE GENOMIC DNA]</scope>
    <source>
        <strain evidence="2">F 1598</strain>
    </source>
</reference>
<proteinExistence type="predicted"/>
<gene>
    <name evidence="1" type="ORF">PILCRDRAFT_202603</name>
</gene>
<evidence type="ECO:0000313" key="2">
    <source>
        <dbReference type="Proteomes" id="UP000054166"/>
    </source>
</evidence>
<reference evidence="1 2" key="1">
    <citation type="submission" date="2014-04" db="EMBL/GenBank/DDBJ databases">
        <authorList>
            <consortium name="DOE Joint Genome Institute"/>
            <person name="Kuo A."/>
            <person name="Tarkka M."/>
            <person name="Buscot F."/>
            <person name="Kohler A."/>
            <person name="Nagy L.G."/>
            <person name="Floudas D."/>
            <person name="Copeland A."/>
            <person name="Barry K.W."/>
            <person name="Cichocki N."/>
            <person name="Veneault-Fourrey C."/>
            <person name="LaButti K."/>
            <person name="Lindquist E.A."/>
            <person name="Lipzen A."/>
            <person name="Lundell T."/>
            <person name="Morin E."/>
            <person name="Murat C."/>
            <person name="Sun H."/>
            <person name="Tunlid A."/>
            <person name="Henrissat B."/>
            <person name="Grigoriev I.V."/>
            <person name="Hibbett D.S."/>
            <person name="Martin F."/>
            <person name="Nordberg H.P."/>
            <person name="Cantor M.N."/>
            <person name="Hua S.X."/>
        </authorList>
    </citation>
    <scope>NUCLEOTIDE SEQUENCE [LARGE SCALE GENOMIC DNA]</scope>
    <source>
        <strain evidence="1 2">F 1598</strain>
    </source>
</reference>
<dbReference type="AlphaFoldDB" id="A0A0C3CJP3"/>
<dbReference type="Proteomes" id="UP000054166">
    <property type="component" value="Unassembled WGS sequence"/>
</dbReference>
<keyword evidence="2" id="KW-1185">Reference proteome</keyword>
<sequence length="108" mass="12988">MARWFLQTTPQHRHIAPRCYCLYSVFLRSIPRMLTEAYCPLPPSRHHESQASKSICNFKCRFKFKTFLINAVRLLRPRPLRLRVFYMCSPLWIYLAKPSIQGIRYICH</sequence>